<proteinExistence type="predicted"/>
<keyword evidence="3 5" id="KW-1133">Transmembrane helix</keyword>
<evidence type="ECO:0000256" key="2">
    <source>
        <dbReference type="ARBA" id="ARBA00022692"/>
    </source>
</evidence>
<evidence type="ECO:0000313" key="7">
    <source>
        <dbReference type="EMBL" id="GMN57109.1"/>
    </source>
</evidence>
<evidence type="ECO:0000256" key="5">
    <source>
        <dbReference type="SAM" id="Phobius"/>
    </source>
</evidence>
<dbReference type="AlphaFoldDB" id="A0AA88IWL4"/>
<comment type="caution">
    <text evidence="7">The sequence shown here is derived from an EMBL/GenBank/DDBJ whole genome shotgun (WGS) entry which is preliminary data.</text>
</comment>
<dbReference type="GO" id="GO:0005886">
    <property type="term" value="C:plasma membrane"/>
    <property type="evidence" value="ECO:0007669"/>
    <property type="project" value="TreeGrafter"/>
</dbReference>
<sequence>MDSGPPYQQANFAMYSQHEAGSLRPPAYRRNIPRYHSNHHDKSGSCSCFRCIGCCYCCLFIIVLLSAALTFYLYTVYKPQVPSFAVDNFSVNAFKVVQETFSLTAEFVVVVKADNPNENIGFIYGKDSYVIVEYSGTEMCSGTLPAFHQPVKNVTMMRVDLKGQSQFGSGLQQALVDNRQTGQIPLLVRVKVPVSVVLGSLPLRQVVVFVNCSLVVDNLQPDKKARILSSKYTYDAEF</sequence>
<organism evidence="7 8">
    <name type="scientific">Ficus carica</name>
    <name type="common">Common fig</name>
    <dbReference type="NCBI Taxonomy" id="3494"/>
    <lineage>
        <taxon>Eukaryota</taxon>
        <taxon>Viridiplantae</taxon>
        <taxon>Streptophyta</taxon>
        <taxon>Embryophyta</taxon>
        <taxon>Tracheophyta</taxon>
        <taxon>Spermatophyta</taxon>
        <taxon>Magnoliopsida</taxon>
        <taxon>eudicotyledons</taxon>
        <taxon>Gunneridae</taxon>
        <taxon>Pentapetalae</taxon>
        <taxon>rosids</taxon>
        <taxon>fabids</taxon>
        <taxon>Rosales</taxon>
        <taxon>Moraceae</taxon>
        <taxon>Ficeae</taxon>
        <taxon>Ficus</taxon>
    </lineage>
</organism>
<protein>
    <recommendedName>
        <fullName evidence="6">Late embryogenesis abundant protein LEA-2 subgroup domain-containing protein</fullName>
    </recommendedName>
</protein>
<keyword evidence="4 5" id="KW-0472">Membrane</keyword>
<dbReference type="PANTHER" id="PTHR31234">
    <property type="entry name" value="LATE EMBRYOGENESIS ABUNDANT (LEA) HYDROXYPROLINE-RICH GLYCOPROTEIN FAMILY"/>
    <property type="match status" value="1"/>
</dbReference>
<keyword evidence="2 5" id="KW-0812">Transmembrane</keyword>
<evidence type="ECO:0000256" key="1">
    <source>
        <dbReference type="ARBA" id="ARBA00004167"/>
    </source>
</evidence>
<evidence type="ECO:0000256" key="3">
    <source>
        <dbReference type="ARBA" id="ARBA00022989"/>
    </source>
</evidence>
<dbReference type="Pfam" id="PF03168">
    <property type="entry name" value="LEA_2"/>
    <property type="match status" value="1"/>
</dbReference>
<gene>
    <name evidence="7" type="ORF">TIFTF001_026226</name>
</gene>
<feature type="domain" description="Late embryogenesis abundant protein LEA-2 subgroup" evidence="6">
    <location>
        <begin position="111"/>
        <end position="194"/>
    </location>
</feature>
<dbReference type="Proteomes" id="UP001187192">
    <property type="component" value="Unassembled WGS sequence"/>
</dbReference>
<dbReference type="GO" id="GO:0098542">
    <property type="term" value="P:defense response to other organism"/>
    <property type="evidence" value="ECO:0007669"/>
    <property type="project" value="InterPro"/>
</dbReference>
<evidence type="ECO:0000259" key="6">
    <source>
        <dbReference type="Pfam" id="PF03168"/>
    </source>
</evidence>
<evidence type="ECO:0000256" key="4">
    <source>
        <dbReference type="ARBA" id="ARBA00023136"/>
    </source>
</evidence>
<dbReference type="InterPro" id="IPR004864">
    <property type="entry name" value="LEA_2"/>
</dbReference>
<feature type="transmembrane region" description="Helical" evidence="5">
    <location>
        <begin position="51"/>
        <end position="74"/>
    </location>
</feature>
<accession>A0AA88IWL4</accession>
<reference evidence="7" key="1">
    <citation type="submission" date="2023-07" db="EMBL/GenBank/DDBJ databases">
        <title>draft genome sequence of fig (Ficus carica).</title>
        <authorList>
            <person name="Takahashi T."/>
            <person name="Nishimura K."/>
        </authorList>
    </citation>
    <scope>NUCLEOTIDE SEQUENCE</scope>
</reference>
<evidence type="ECO:0000313" key="8">
    <source>
        <dbReference type="Proteomes" id="UP001187192"/>
    </source>
</evidence>
<dbReference type="Gramene" id="FCD_00019378-RA">
    <property type="protein sequence ID" value="FCD_00019378-RA:cds"/>
    <property type="gene ID" value="FCD_00019378"/>
</dbReference>
<dbReference type="InterPro" id="IPR044839">
    <property type="entry name" value="NDR1-like"/>
</dbReference>
<comment type="subcellular location">
    <subcellularLocation>
        <location evidence="1">Membrane</location>
        <topology evidence="1">Single-pass membrane protein</topology>
    </subcellularLocation>
</comment>
<dbReference type="EMBL" id="BTGU01000068">
    <property type="protein sequence ID" value="GMN57109.1"/>
    <property type="molecule type" value="Genomic_DNA"/>
</dbReference>
<name>A0AA88IWL4_FICCA</name>
<keyword evidence="8" id="KW-1185">Reference proteome</keyword>
<dbReference type="PANTHER" id="PTHR31234:SF72">
    <property type="entry name" value="NDR1_HIN1-LIKE PROTEIN 6"/>
    <property type="match status" value="1"/>
</dbReference>